<evidence type="ECO:0000313" key="1">
    <source>
        <dbReference type="EMBL" id="QEZ46006.1"/>
    </source>
</evidence>
<sequence>MTTTALPTTAGQLLAHIERAGAADEWTIDTDATRPIDECQRLRRTFRLRALGDAECGVVAEFGHLFIALHDFDCLLADLWRPVPLSDVIATKLWATPNALAFVAALERLFPEDAMQARCLHS</sequence>
<proteinExistence type="predicted"/>
<protein>
    <submittedName>
        <fullName evidence="1">Uncharacterized protein</fullName>
    </submittedName>
</protein>
<dbReference type="RefSeq" id="WP_151071360.1">
    <property type="nucleotide sequence ID" value="NZ_CP032519.1"/>
</dbReference>
<dbReference type="EMBL" id="CP032519">
    <property type="protein sequence ID" value="QEZ46006.1"/>
    <property type="molecule type" value="Genomic_DNA"/>
</dbReference>
<evidence type="ECO:0000313" key="2">
    <source>
        <dbReference type="Proteomes" id="UP000325743"/>
    </source>
</evidence>
<dbReference type="AlphaFoldDB" id="A0A5P3VHW6"/>
<reference evidence="1 2" key="1">
    <citation type="submission" date="2018-09" db="EMBL/GenBank/DDBJ databases">
        <title>Complete genome sequence of Cupriavidus oxalaticus T2, a bacterium capable of phenol tolerance and degradation.</title>
        <authorList>
            <person name="Yan J."/>
        </authorList>
    </citation>
    <scope>NUCLEOTIDE SEQUENCE [LARGE SCALE GENOMIC DNA]</scope>
    <source>
        <strain evidence="1 2">T2</strain>
    </source>
</reference>
<dbReference type="Proteomes" id="UP000325743">
    <property type="component" value="Chromosome 2"/>
</dbReference>
<gene>
    <name evidence="1" type="ORF">D2917_17055</name>
</gene>
<accession>A0A5P3VHW6</accession>
<name>A0A5P3VHW6_9BURK</name>
<organism evidence="1 2">
    <name type="scientific">Cupriavidus oxalaticus</name>
    <dbReference type="NCBI Taxonomy" id="96344"/>
    <lineage>
        <taxon>Bacteria</taxon>
        <taxon>Pseudomonadati</taxon>
        <taxon>Pseudomonadota</taxon>
        <taxon>Betaproteobacteria</taxon>
        <taxon>Burkholderiales</taxon>
        <taxon>Burkholderiaceae</taxon>
        <taxon>Cupriavidus</taxon>
    </lineage>
</organism>